<evidence type="ECO:0000313" key="9">
    <source>
        <dbReference type="Proteomes" id="UP001596174"/>
    </source>
</evidence>
<keyword evidence="9" id="KW-1185">Reference proteome</keyword>
<gene>
    <name evidence="8" type="ORF">ACFP3V_30340</name>
</gene>
<dbReference type="InterPro" id="IPR039420">
    <property type="entry name" value="WalR-like"/>
</dbReference>
<keyword evidence="2" id="KW-0805">Transcription regulation</keyword>
<dbReference type="InterPro" id="IPR001789">
    <property type="entry name" value="Sig_transdc_resp-reg_receiver"/>
</dbReference>
<dbReference type="RefSeq" id="WP_380590552.1">
    <property type="nucleotide sequence ID" value="NZ_JBHSQJ010000172.1"/>
</dbReference>
<feature type="modified residue" description="4-aspartylphosphate" evidence="5">
    <location>
        <position position="73"/>
    </location>
</feature>
<keyword evidence="3" id="KW-0238">DNA-binding</keyword>
<dbReference type="CDD" id="cd17535">
    <property type="entry name" value="REC_NarL-like"/>
    <property type="match status" value="1"/>
</dbReference>
<evidence type="ECO:0000256" key="4">
    <source>
        <dbReference type="ARBA" id="ARBA00023163"/>
    </source>
</evidence>
<evidence type="ECO:0000313" key="8">
    <source>
        <dbReference type="EMBL" id="MFC5911493.1"/>
    </source>
</evidence>
<dbReference type="Gene3D" id="3.40.50.2300">
    <property type="match status" value="1"/>
</dbReference>
<dbReference type="PANTHER" id="PTHR43214">
    <property type="entry name" value="TWO-COMPONENT RESPONSE REGULATOR"/>
    <property type="match status" value="1"/>
</dbReference>
<protein>
    <submittedName>
        <fullName evidence="8">Response regulator</fullName>
    </submittedName>
</protein>
<evidence type="ECO:0000256" key="1">
    <source>
        <dbReference type="ARBA" id="ARBA00022553"/>
    </source>
</evidence>
<dbReference type="PRINTS" id="PR00038">
    <property type="entry name" value="HTHLUXR"/>
</dbReference>
<feature type="domain" description="HTH luxR-type" evidence="6">
    <location>
        <begin position="168"/>
        <end position="233"/>
    </location>
</feature>
<name>A0ABW1GB79_9ACTN</name>
<dbReference type="PROSITE" id="PS50110">
    <property type="entry name" value="RESPONSE_REGULATORY"/>
    <property type="match status" value="1"/>
</dbReference>
<accession>A0ABW1GB79</accession>
<dbReference type="InterPro" id="IPR011006">
    <property type="entry name" value="CheY-like_superfamily"/>
</dbReference>
<dbReference type="SUPFAM" id="SSF52172">
    <property type="entry name" value="CheY-like"/>
    <property type="match status" value="1"/>
</dbReference>
<evidence type="ECO:0000259" key="6">
    <source>
        <dbReference type="PROSITE" id="PS50043"/>
    </source>
</evidence>
<keyword evidence="1 5" id="KW-0597">Phosphoprotein</keyword>
<dbReference type="CDD" id="cd06170">
    <property type="entry name" value="LuxR_C_like"/>
    <property type="match status" value="1"/>
</dbReference>
<dbReference type="Pfam" id="PF00196">
    <property type="entry name" value="GerE"/>
    <property type="match status" value="1"/>
</dbReference>
<dbReference type="InterPro" id="IPR000792">
    <property type="entry name" value="Tscrpt_reg_LuxR_C"/>
</dbReference>
<dbReference type="Pfam" id="PF00072">
    <property type="entry name" value="Response_reg"/>
    <property type="match status" value="1"/>
</dbReference>
<organism evidence="8 9">
    <name type="scientific">Streptacidiphilus monticola</name>
    <dbReference type="NCBI Taxonomy" id="2161674"/>
    <lineage>
        <taxon>Bacteria</taxon>
        <taxon>Bacillati</taxon>
        <taxon>Actinomycetota</taxon>
        <taxon>Actinomycetes</taxon>
        <taxon>Kitasatosporales</taxon>
        <taxon>Streptomycetaceae</taxon>
        <taxon>Streptacidiphilus</taxon>
    </lineage>
</organism>
<feature type="domain" description="Response regulatory" evidence="7">
    <location>
        <begin position="23"/>
        <end position="140"/>
    </location>
</feature>
<evidence type="ECO:0000256" key="2">
    <source>
        <dbReference type="ARBA" id="ARBA00023015"/>
    </source>
</evidence>
<dbReference type="PANTHER" id="PTHR43214:SF24">
    <property type="entry name" value="TRANSCRIPTIONAL REGULATORY PROTEIN NARL-RELATED"/>
    <property type="match status" value="1"/>
</dbReference>
<evidence type="ECO:0000256" key="5">
    <source>
        <dbReference type="PROSITE-ProRule" id="PRU00169"/>
    </source>
</evidence>
<comment type="caution">
    <text evidence="8">The sequence shown here is derived from an EMBL/GenBank/DDBJ whole genome shotgun (WGS) entry which is preliminary data.</text>
</comment>
<dbReference type="SMART" id="SM00448">
    <property type="entry name" value="REC"/>
    <property type="match status" value="1"/>
</dbReference>
<sequence length="244" mass="26068">MTQPATAPDPATAPAPNVGTPLRVVLVDDQALVRTGFRMILAADGIEVAAEAADGEEALSAVRRTRPDVVLMDVRMPVMDGLEATRRLLGGGEHPDTKVIILTTYDLDQYVYAALTAGASGFLLKDVTPEHLVASVRLVRSGDALLAPAITRRLIERFARRDEERAAVHRDLSELTPRELEVLRLLATGLSNAELADRLTLSATTVKTHVARILSKLGLRDRVQAVVLAYETGLVSPGAPGAAT</sequence>
<dbReference type="PROSITE" id="PS50043">
    <property type="entry name" value="HTH_LUXR_2"/>
    <property type="match status" value="1"/>
</dbReference>
<dbReference type="EMBL" id="JBHSQJ010000172">
    <property type="protein sequence ID" value="MFC5911493.1"/>
    <property type="molecule type" value="Genomic_DNA"/>
</dbReference>
<reference evidence="9" key="1">
    <citation type="journal article" date="2019" name="Int. J. Syst. Evol. Microbiol.">
        <title>The Global Catalogue of Microorganisms (GCM) 10K type strain sequencing project: providing services to taxonomists for standard genome sequencing and annotation.</title>
        <authorList>
            <consortium name="The Broad Institute Genomics Platform"/>
            <consortium name="The Broad Institute Genome Sequencing Center for Infectious Disease"/>
            <person name="Wu L."/>
            <person name="Ma J."/>
        </authorList>
    </citation>
    <scope>NUCLEOTIDE SEQUENCE [LARGE SCALE GENOMIC DNA]</scope>
    <source>
        <strain evidence="9">JCM 4816</strain>
    </source>
</reference>
<keyword evidence="4" id="KW-0804">Transcription</keyword>
<evidence type="ECO:0000256" key="3">
    <source>
        <dbReference type="ARBA" id="ARBA00023125"/>
    </source>
</evidence>
<dbReference type="InterPro" id="IPR058245">
    <property type="entry name" value="NreC/VraR/RcsB-like_REC"/>
</dbReference>
<dbReference type="Proteomes" id="UP001596174">
    <property type="component" value="Unassembled WGS sequence"/>
</dbReference>
<evidence type="ECO:0000259" key="7">
    <source>
        <dbReference type="PROSITE" id="PS50110"/>
    </source>
</evidence>
<dbReference type="SMART" id="SM00421">
    <property type="entry name" value="HTH_LUXR"/>
    <property type="match status" value="1"/>
</dbReference>
<proteinExistence type="predicted"/>